<dbReference type="InterPro" id="IPR023404">
    <property type="entry name" value="rSAM_horseshoe"/>
</dbReference>
<dbReference type="PIRSF" id="PIRSF000167">
    <property type="entry name" value="HemN"/>
    <property type="match status" value="1"/>
</dbReference>
<dbReference type="AlphaFoldDB" id="A0A381R1S1"/>
<accession>A0A381R1S1</accession>
<comment type="cofactor">
    <cofactor evidence="1">
        <name>[4Fe-4S] cluster</name>
        <dbReference type="ChEBI" id="CHEBI:49883"/>
    </cofactor>
</comment>
<dbReference type="GO" id="GO:0006782">
    <property type="term" value="P:protoporphyrinogen IX biosynthetic process"/>
    <property type="evidence" value="ECO:0007669"/>
    <property type="project" value="UniProtKB-UniPathway"/>
</dbReference>
<evidence type="ECO:0000256" key="2">
    <source>
        <dbReference type="ARBA" id="ARBA00004496"/>
    </source>
</evidence>
<protein>
    <recommendedName>
        <fullName evidence="6">coproporphyrinogen dehydrogenase</fullName>
        <ecNumber evidence="6">1.3.98.3</ecNumber>
    </recommendedName>
</protein>
<dbReference type="PANTHER" id="PTHR13932:SF6">
    <property type="entry name" value="OXYGEN-INDEPENDENT COPROPORPHYRINOGEN III OXIDASE"/>
    <property type="match status" value="1"/>
</dbReference>
<dbReference type="GO" id="GO:0046872">
    <property type="term" value="F:metal ion binding"/>
    <property type="evidence" value="ECO:0007669"/>
    <property type="project" value="UniProtKB-KW"/>
</dbReference>
<feature type="domain" description="Radical SAM core" evidence="16">
    <location>
        <begin position="62"/>
        <end position="304"/>
    </location>
</feature>
<evidence type="ECO:0000256" key="11">
    <source>
        <dbReference type="ARBA" id="ARBA00023002"/>
    </source>
</evidence>
<dbReference type="Gene3D" id="1.10.10.920">
    <property type="match status" value="1"/>
</dbReference>
<dbReference type="Gene3D" id="3.80.30.20">
    <property type="entry name" value="tm_1862 like domain"/>
    <property type="match status" value="1"/>
</dbReference>
<evidence type="ECO:0000256" key="10">
    <source>
        <dbReference type="ARBA" id="ARBA00022723"/>
    </source>
</evidence>
<sequence length="475" mass="54030">MAKNNTNTEDAITQLLSPAVTTELMRRYDRQGPRYTSYPTAVEFQENLDDAIYTNLLAAANKRDSEPLSIYIHLPFCEERCLFCACHVIITPHYEKTVPYLDLLRREISLVAKHLPRRRKVSQLHLGGGTPTYHKPNDLAELLDHLFDRFERCHDAELAVEVDPRVTTFEHLDVLGERGFNRVSMGVQDFTPEVQESINRVQSAKETEELIQYARRKGFRGINVDLIYGLPFQSSDSFARAVDQVINMGVDRLAVYSFALVPWMRAHQNQISQDNLPGRDLKLELFAVAREKLLQAGYEPIGMDHFAKPDDELFRARKEHRLRRNFQGYSVIPAGDVIGLGISAIGDVQGSYTQNEKKLSSYGEAIEAGRLPVYRGVARSADDEVRRDVIHELMCNFHVAFAAIEARHGIKFQEYFAEDLAALGEHEVDGMVKVGSQAIVVTPVGELFVRNLAMCFDRYLREKQDPEKPVFSRTV</sequence>
<keyword evidence="13" id="KW-0411">Iron-sulfur</keyword>
<keyword evidence="12" id="KW-0408">Iron</keyword>
<dbReference type="FunFam" id="1.10.10.920:FF:000001">
    <property type="entry name" value="Coproporphyrinogen-III oxidase"/>
    <property type="match status" value="1"/>
</dbReference>
<dbReference type="EMBL" id="UINC01001635">
    <property type="protein sequence ID" value="SUZ85430.1"/>
    <property type="molecule type" value="Genomic_DNA"/>
</dbReference>
<evidence type="ECO:0000256" key="4">
    <source>
        <dbReference type="ARBA" id="ARBA00005493"/>
    </source>
</evidence>
<keyword evidence="10" id="KW-0479">Metal-binding</keyword>
<keyword evidence="8" id="KW-0963">Cytoplasm</keyword>
<evidence type="ECO:0000256" key="8">
    <source>
        <dbReference type="ARBA" id="ARBA00022490"/>
    </source>
</evidence>
<keyword evidence="11" id="KW-0560">Oxidoreductase</keyword>
<dbReference type="InterPro" id="IPR007197">
    <property type="entry name" value="rSAM"/>
</dbReference>
<reference evidence="17" key="1">
    <citation type="submission" date="2018-05" db="EMBL/GenBank/DDBJ databases">
        <authorList>
            <person name="Lanie J.A."/>
            <person name="Ng W.-L."/>
            <person name="Kazmierczak K.M."/>
            <person name="Andrzejewski T.M."/>
            <person name="Davidsen T.M."/>
            <person name="Wayne K.J."/>
            <person name="Tettelin H."/>
            <person name="Glass J.I."/>
            <person name="Rusch D."/>
            <person name="Podicherti R."/>
            <person name="Tsui H.-C.T."/>
            <person name="Winkler M.E."/>
        </authorList>
    </citation>
    <scope>NUCLEOTIDE SEQUENCE</scope>
</reference>
<dbReference type="UniPathway" id="UPA00251">
    <property type="reaction ID" value="UER00323"/>
</dbReference>
<dbReference type="GO" id="GO:0004109">
    <property type="term" value="F:coproporphyrinogen oxidase activity"/>
    <property type="evidence" value="ECO:0007669"/>
    <property type="project" value="InterPro"/>
</dbReference>
<proteinExistence type="inferred from homology"/>
<evidence type="ECO:0000256" key="12">
    <source>
        <dbReference type="ARBA" id="ARBA00023004"/>
    </source>
</evidence>
<dbReference type="SMART" id="SM00729">
    <property type="entry name" value="Elp3"/>
    <property type="match status" value="1"/>
</dbReference>
<keyword evidence="7" id="KW-0004">4Fe-4S</keyword>
<evidence type="ECO:0000313" key="17">
    <source>
        <dbReference type="EMBL" id="SUZ85430.1"/>
    </source>
</evidence>
<comment type="catalytic activity">
    <reaction evidence="15">
        <text>coproporphyrinogen III + 2 S-adenosyl-L-methionine = protoporphyrinogen IX + 2 5'-deoxyadenosine + 2 L-methionine + 2 CO2</text>
        <dbReference type="Rhea" id="RHEA:15425"/>
        <dbReference type="ChEBI" id="CHEBI:16526"/>
        <dbReference type="ChEBI" id="CHEBI:17319"/>
        <dbReference type="ChEBI" id="CHEBI:57307"/>
        <dbReference type="ChEBI" id="CHEBI:57309"/>
        <dbReference type="ChEBI" id="CHEBI:57844"/>
        <dbReference type="ChEBI" id="CHEBI:59789"/>
        <dbReference type="EC" id="1.3.98.3"/>
    </reaction>
</comment>
<dbReference type="InterPro" id="IPR004558">
    <property type="entry name" value="Coprogen_oxidase_HemN"/>
</dbReference>
<comment type="subunit">
    <text evidence="5">Monomer.</text>
</comment>
<comment type="subcellular location">
    <subcellularLocation>
        <location evidence="2">Cytoplasm</location>
    </subcellularLocation>
</comment>
<dbReference type="Pfam" id="PF04055">
    <property type="entry name" value="Radical_SAM"/>
    <property type="match status" value="1"/>
</dbReference>
<dbReference type="GO" id="GO:0051989">
    <property type="term" value="F:coproporphyrinogen dehydrogenase activity"/>
    <property type="evidence" value="ECO:0007669"/>
    <property type="project" value="UniProtKB-EC"/>
</dbReference>
<evidence type="ECO:0000256" key="14">
    <source>
        <dbReference type="ARBA" id="ARBA00023244"/>
    </source>
</evidence>
<organism evidence="17">
    <name type="scientific">marine metagenome</name>
    <dbReference type="NCBI Taxonomy" id="408172"/>
    <lineage>
        <taxon>unclassified sequences</taxon>
        <taxon>metagenomes</taxon>
        <taxon>ecological metagenomes</taxon>
    </lineage>
</organism>
<evidence type="ECO:0000256" key="3">
    <source>
        <dbReference type="ARBA" id="ARBA00004785"/>
    </source>
</evidence>
<dbReference type="PROSITE" id="PS51918">
    <property type="entry name" value="RADICAL_SAM"/>
    <property type="match status" value="1"/>
</dbReference>
<evidence type="ECO:0000256" key="13">
    <source>
        <dbReference type="ARBA" id="ARBA00023014"/>
    </source>
</evidence>
<dbReference type="GO" id="GO:0051539">
    <property type="term" value="F:4 iron, 4 sulfur cluster binding"/>
    <property type="evidence" value="ECO:0007669"/>
    <property type="project" value="UniProtKB-KW"/>
</dbReference>
<name>A0A381R1S1_9ZZZZ</name>
<keyword evidence="9" id="KW-0949">S-adenosyl-L-methionine</keyword>
<dbReference type="PANTHER" id="PTHR13932">
    <property type="entry name" value="COPROPORPHYRINIGEN III OXIDASE"/>
    <property type="match status" value="1"/>
</dbReference>
<comment type="pathway">
    <text evidence="3">Porphyrin-containing compound metabolism; protoporphyrin-IX biosynthesis; protoporphyrinogen-IX from coproporphyrinogen-III (AdoMet route): step 1/1.</text>
</comment>
<dbReference type="SUPFAM" id="SSF102114">
    <property type="entry name" value="Radical SAM enzymes"/>
    <property type="match status" value="1"/>
</dbReference>
<dbReference type="InterPro" id="IPR058240">
    <property type="entry name" value="rSAM_sf"/>
</dbReference>
<dbReference type="CDD" id="cd01335">
    <property type="entry name" value="Radical_SAM"/>
    <property type="match status" value="1"/>
</dbReference>
<dbReference type="SFLD" id="SFLDS00029">
    <property type="entry name" value="Radical_SAM"/>
    <property type="match status" value="1"/>
</dbReference>
<keyword evidence="14" id="KW-0627">Porphyrin biosynthesis</keyword>
<evidence type="ECO:0000256" key="5">
    <source>
        <dbReference type="ARBA" id="ARBA00011245"/>
    </source>
</evidence>
<evidence type="ECO:0000256" key="1">
    <source>
        <dbReference type="ARBA" id="ARBA00001966"/>
    </source>
</evidence>
<dbReference type="NCBIfam" id="TIGR00538">
    <property type="entry name" value="hemN"/>
    <property type="match status" value="1"/>
</dbReference>
<dbReference type="InterPro" id="IPR006638">
    <property type="entry name" value="Elp3/MiaA/NifB-like_rSAM"/>
</dbReference>
<evidence type="ECO:0000259" key="16">
    <source>
        <dbReference type="PROSITE" id="PS51918"/>
    </source>
</evidence>
<dbReference type="InterPro" id="IPR034505">
    <property type="entry name" value="Coproporphyrinogen-III_oxidase"/>
</dbReference>
<evidence type="ECO:0000256" key="7">
    <source>
        <dbReference type="ARBA" id="ARBA00022485"/>
    </source>
</evidence>
<dbReference type="GO" id="GO:0005737">
    <property type="term" value="C:cytoplasm"/>
    <property type="evidence" value="ECO:0007669"/>
    <property type="project" value="UniProtKB-SubCell"/>
</dbReference>
<gene>
    <name evidence="17" type="ORF">METZ01_LOCUS38284</name>
</gene>
<dbReference type="SFLD" id="SFLDG01065">
    <property type="entry name" value="anaerobic_coproporphyrinogen-I"/>
    <property type="match status" value="1"/>
</dbReference>
<evidence type="ECO:0000256" key="6">
    <source>
        <dbReference type="ARBA" id="ARBA00011912"/>
    </source>
</evidence>
<comment type="similarity">
    <text evidence="4">Belongs to the anaerobic coproporphyrinogen-III oxidase family.</text>
</comment>
<evidence type="ECO:0000256" key="15">
    <source>
        <dbReference type="ARBA" id="ARBA00048321"/>
    </source>
</evidence>
<evidence type="ECO:0000256" key="9">
    <source>
        <dbReference type="ARBA" id="ARBA00022691"/>
    </source>
</evidence>
<dbReference type="EC" id="1.3.98.3" evidence="6"/>